<protein>
    <submittedName>
        <fullName evidence="3">GIY-YIG nuclease family protein</fullName>
    </submittedName>
</protein>
<dbReference type="InterPro" id="IPR050190">
    <property type="entry name" value="UPF0213_domain"/>
</dbReference>
<dbReference type="Pfam" id="PF01541">
    <property type="entry name" value="GIY-YIG"/>
    <property type="match status" value="1"/>
</dbReference>
<keyword evidence="4" id="KW-1185">Reference proteome</keyword>
<evidence type="ECO:0000259" key="2">
    <source>
        <dbReference type="PROSITE" id="PS50164"/>
    </source>
</evidence>
<evidence type="ECO:0000256" key="1">
    <source>
        <dbReference type="ARBA" id="ARBA00007435"/>
    </source>
</evidence>
<comment type="caution">
    <text evidence="3">The sequence shown here is derived from an EMBL/GenBank/DDBJ whole genome shotgun (WGS) entry which is preliminary data.</text>
</comment>
<dbReference type="SUPFAM" id="SSF82771">
    <property type="entry name" value="GIY-YIG endonuclease"/>
    <property type="match status" value="1"/>
</dbReference>
<evidence type="ECO:0000313" key="3">
    <source>
        <dbReference type="EMBL" id="MBR0553454.1"/>
    </source>
</evidence>
<dbReference type="PROSITE" id="PS50164">
    <property type="entry name" value="GIY_YIG"/>
    <property type="match status" value="1"/>
</dbReference>
<dbReference type="PANTHER" id="PTHR34477">
    <property type="entry name" value="UPF0213 PROTEIN YHBQ"/>
    <property type="match status" value="1"/>
</dbReference>
<dbReference type="AlphaFoldDB" id="A0A8T4IHV5"/>
<accession>A0A8T4IHV5</accession>
<evidence type="ECO:0000313" key="4">
    <source>
        <dbReference type="Proteomes" id="UP000676996"/>
    </source>
</evidence>
<comment type="similarity">
    <text evidence="1">Belongs to the UPF0213 family.</text>
</comment>
<dbReference type="InterPro" id="IPR000305">
    <property type="entry name" value="GIY-YIG_endonuc"/>
</dbReference>
<feature type="domain" description="GIY-YIG" evidence="2">
    <location>
        <begin position="1"/>
        <end position="71"/>
    </location>
</feature>
<dbReference type="CDD" id="cd10448">
    <property type="entry name" value="GIY-YIG_unchar_3"/>
    <property type="match status" value="1"/>
</dbReference>
<reference evidence="3" key="1">
    <citation type="submission" date="2021-04" db="EMBL/GenBank/DDBJ databases">
        <title>Ouciella asimina sp. nov., isolated from the surface seawater in the hydrothermal field of Okinawa Trough.</title>
        <authorList>
            <person name="Shuang W."/>
        </authorList>
    </citation>
    <scope>NUCLEOTIDE SEQUENCE</scope>
    <source>
        <strain evidence="3">LXI357</strain>
    </source>
</reference>
<proteinExistence type="inferred from homology"/>
<dbReference type="PANTHER" id="PTHR34477:SF5">
    <property type="entry name" value="BSL5627 PROTEIN"/>
    <property type="match status" value="1"/>
</dbReference>
<dbReference type="Gene3D" id="3.40.1440.10">
    <property type="entry name" value="GIY-YIG endonuclease"/>
    <property type="match status" value="1"/>
</dbReference>
<name>A0A8T4IHV5_9SPHN</name>
<organism evidence="3 4">
    <name type="scientific">Stakelama marina</name>
    <dbReference type="NCBI Taxonomy" id="2826939"/>
    <lineage>
        <taxon>Bacteria</taxon>
        <taxon>Pseudomonadati</taxon>
        <taxon>Pseudomonadota</taxon>
        <taxon>Alphaproteobacteria</taxon>
        <taxon>Sphingomonadales</taxon>
        <taxon>Sphingomonadaceae</taxon>
        <taxon>Stakelama</taxon>
    </lineage>
</organism>
<dbReference type="Proteomes" id="UP000676996">
    <property type="component" value="Unassembled WGS sequence"/>
</dbReference>
<gene>
    <name evidence="3" type="ORF">J7S20_13170</name>
</gene>
<sequence length="88" mass="9969">MTNGPSGTLYIGVTADPAARIHQHRSGTGPAFCREHGPTRLVHLEPHPTIAEAIARERALKRWKRGWKLNLIGRQNPDWRNLWDDLNA</sequence>
<dbReference type="EMBL" id="JAGRQC010000004">
    <property type="protein sequence ID" value="MBR0553454.1"/>
    <property type="molecule type" value="Genomic_DNA"/>
</dbReference>
<dbReference type="InterPro" id="IPR035901">
    <property type="entry name" value="GIY-YIG_endonuc_sf"/>
</dbReference>